<dbReference type="InterPro" id="IPR027038">
    <property type="entry name" value="RanGap"/>
</dbReference>
<gene>
    <name evidence="5" type="ORF">PCOR1329_LOCUS15262</name>
</gene>
<proteinExistence type="predicted"/>
<dbReference type="EMBL" id="CAUYUJ010004603">
    <property type="protein sequence ID" value="CAK0810244.1"/>
    <property type="molecule type" value="Genomic_DNA"/>
</dbReference>
<feature type="region of interest" description="Disordered" evidence="4">
    <location>
        <begin position="724"/>
        <end position="753"/>
    </location>
</feature>
<dbReference type="Proteomes" id="UP001189429">
    <property type="component" value="Unassembled WGS sequence"/>
</dbReference>
<dbReference type="InterPro" id="IPR001611">
    <property type="entry name" value="Leu-rich_rpt"/>
</dbReference>
<evidence type="ECO:0000256" key="2">
    <source>
        <dbReference type="ARBA" id="ARBA00022614"/>
    </source>
</evidence>
<organism evidence="5 6">
    <name type="scientific">Prorocentrum cordatum</name>
    <dbReference type="NCBI Taxonomy" id="2364126"/>
    <lineage>
        <taxon>Eukaryota</taxon>
        <taxon>Sar</taxon>
        <taxon>Alveolata</taxon>
        <taxon>Dinophyceae</taxon>
        <taxon>Prorocentrales</taxon>
        <taxon>Prorocentraceae</taxon>
        <taxon>Prorocentrum</taxon>
    </lineage>
</organism>
<comment type="caution">
    <text evidence="5">The sequence shown here is derived from an EMBL/GenBank/DDBJ whole genome shotgun (WGS) entry which is preliminary data.</text>
</comment>
<sequence>EVEEPFDLTRHTNTESLFNALMCTVEGHHPVRLVRMSWLLQQRGSVLKRRADKEALTGSRRSSPFHFAGMRASTPTPMGVQMNLVIDTLEQERGKYSEINVFFDGFSEMGVFWDWPSLLQGDHDEAQEAKAAALREGKSEAHAREAADEAKRTAAEKAAFKHALHETMDLWYAHQATTVFLLTQHPRERGSTRECGYDQSGWTTYERCSAEQIKNVGRHGALWSAVADLGQGAGAPAAGRRWPVGPDEFDQLIEGKTFTNGADREAVKTLFRRMSRAQLGGVTKLDLRGLPPASPGQAAGLGACLRLCARLEELFLCGCKIGPAGCEALARALPSVRRLQRLCLSNNGIGGAGAEALARALPSAPCLEGLDLPNNGIGGAGAEALALALPSAPVELIWGDLAVVEWDFSVAAYSSLLRELRQVAPPEEGEGARFDQIERHVTSPSPWREKFADYCGISAGEAKQLLNRLVHPRGVGTHVLPCVLELRHQLAGAVSLIAAKSTRFQHIANMGQTKSAEHPESTAIALFLQDSENAALGQLLDFQSYHNIQPVCLCFDAVYFVSPPFLLAGDRLEQLTRAASGAMSAAGGVRIKFTGKRTPRAAAAAANEAVHAQCLAAGRNCIPWSFLALSKDFHSLDAVDNNDLQSLEPGGYILHARGGPGHATPLAIAANSQPVVLLPGAGGVPEPCVVDLAAQRCDAAWAFRGLATDGRDLRSGDGLLEMARADDEGEVAPPVADDEDEDGQGEGGDDEMKEGERAFWESLKRECREYLDLLKGDGALDTCACKKRAFRAFAERRKLVHHVETYHTEERGYTAGNTDVQLKIARAIFNQQRVCSILQPGAPPGDLLSSAAALIRDWCRPSEQLLTVLRRSSDLQLVTVWTESGAVMKLKCQTGDAWRMGAKASKVYYTAGFQDLIASIVLRRKFHLATVSQDLVALWAPDNKATLLFGRQ</sequence>
<feature type="non-terminal residue" evidence="5">
    <location>
        <position position="952"/>
    </location>
</feature>
<dbReference type="Pfam" id="PF13516">
    <property type="entry name" value="LRR_6"/>
    <property type="match status" value="2"/>
</dbReference>
<reference evidence="5" key="1">
    <citation type="submission" date="2023-10" db="EMBL/GenBank/DDBJ databases">
        <authorList>
            <person name="Chen Y."/>
            <person name="Shah S."/>
            <person name="Dougan E. K."/>
            <person name="Thang M."/>
            <person name="Chan C."/>
        </authorList>
    </citation>
    <scope>NUCLEOTIDE SEQUENCE [LARGE SCALE GENOMIC DNA]</scope>
</reference>
<dbReference type="SMART" id="SM00368">
    <property type="entry name" value="LRR_RI"/>
    <property type="match status" value="3"/>
</dbReference>
<evidence type="ECO:0000313" key="5">
    <source>
        <dbReference type="EMBL" id="CAK0810244.1"/>
    </source>
</evidence>
<feature type="non-terminal residue" evidence="5">
    <location>
        <position position="1"/>
    </location>
</feature>
<dbReference type="Gene3D" id="3.80.10.10">
    <property type="entry name" value="Ribonuclease Inhibitor"/>
    <property type="match status" value="1"/>
</dbReference>
<name>A0ABN9R271_9DINO</name>
<dbReference type="PANTHER" id="PTHR24113:SF12">
    <property type="entry name" value="RAN GTPASE-ACTIVATING PROTEIN 1"/>
    <property type="match status" value="1"/>
</dbReference>
<evidence type="ECO:0000256" key="4">
    <source>
        <dbReference type="SAM" id="MobiDB-lite"/>
    </source>
</evidence>
<dbReference type="SUPFAM" id="SSF52047">
    <property type="entry name" value="RNI-like"/>
    <property type="match status" value="1"/>
</dbReference>
<dbReference type="InterPro" id="IPR032675">
    <property type="entry name" value="LRR_dom_sf"/>
</dbReference>
<keyword evidence="1" id="KW-0343">GTPase activation</keyword>
<evidence type="ECO:0000256" key="3">
    <source>
        <dbReference type="ARBA" id="ARBA00022737"/>
    </source>
</evidence>
<keyword evidence="6" id="KW-1185">Reference proteome</keyword>
<dbReference type="PANTHER" id="PTHR24113">
    <property type="entry name" value="RAN GTPASE-ACTIVATING PROTEIN 1"/>
    <property type="match status" value="1"/>
</dbReference>
<keyword evidence="3" id="KW-0677">Repeat</keyword>
<keyword evidence="2" id="KW-0433">Leucine-rich repeat</keyword>
<evidence type="ECO:0000256" key="1">
    <source>
        <dbReference type="ARBA" id="ARBA00022468"/>
    </source>
</evidence>
<protein>
    <submittedName>
        <fullName evidence="5">Uncharacterized protein</fullName>
    </submittedName>
</protein>
<accession>A0ABN9R271</accession>
<feature type="compositionally biased region" description="Acidic residues" evidence="4">
    <location>
        <begin position="736"/>
        <end position="753"/>
    </location>
</feature>
<evidence type="ECO:0000313" key="6">
    <source>
        <dbReference type="Proteomes" id="UP001189429"/>
    </source>
</evidence>